<evidence type="ECO:0000313" key="3">
    <source>
        <dbReference type="Proteomes" id="UP001279553"/>
    </source>
</evidence>
<dbReference type="EMBL" id="JAWXYB010000018">
    <property type="protein sequence ID" value="MDX5929875.1"/>
    <property type="molecule type" value="Genomic_DNA"/>
</dbReference>
<feature type="compositionally biased region" description="Polar residues" evidence="1">
    <location>
        <begin position="1"/>
        <end position="13"/>
    </location>
</feature>
<evidence type="ECO:0000256" key="1">
    <source>
        <dbReference type="SAM" id="MobiDB-lite"/>
    </source>
</evidence>
<reference evidence="2 3" key="1">
    <citation type="submission" date="2023-11" db="EMBL/GenBank/DDBJ databases">
        <title>MicrobeMod: A computational toolkit for identifying prokaryotic methylation and restriction-modification with nanopore sequencing.</title>
        <authorList>
            <person name="Crits-Christoph A."/>
            <person name="Kang S.C."/>
            <person name="Lee H."/>
            <person name="Ostrov N."/>
        </authorList>
    </citation>
    <scope>NUCLEOTIDE SEQUENCE [LARGE SCALE GENOMIC DNA]</scope>
    <source>
        <strain evidence="2 3">DSMZ 700</strain>
    </source>
</reference>
<feature type="region of interest" description="Disordered" evidence="1">
    <location>
        <begin position="1"/>
        <end position="23"/>
    </location>
</feature>
<dbReference type="AlphaFoldDB" id="A0AAW9DLJ8"/>
<proteinExistence type="predicted"/>
<protein>
    <submittedName>
        <fullName evidence="2">Uncharacterized protein</fullName>
    </submittedName>
</protein>
<sequence>MNFQTSGYTTTEMPQRAPAPATKIDDCTEIRKFFTLAGKDALPFADRKAPRLIEPRRITTATDTGA</sequence>
<evidence type="ECO:0000313" key="2">
    <source>
        <dbReference type="EMBL" id="MDX5929875.1"/>
    </source>
</evidence>
<keyword evidence="3" id="KW-1185">Reference proteome</keyword>
<accession>A0AAW9DLJ8</accession>
<name>A0AAW9DLJ8_ACIAO</name>
<comment type="caution">
    <text evidence="2">The sequence shown here is derived from an EMBL/GenBank/DDBJ whole genome shotgun (WGS) entry which is preliminary data.</text>
</comment>
<organism evidence="2 3">
    <name type="scientific">Acidiphilium acidophilum</name>
    <name type="common">Thiobacillus acidophilus</name>
    <dbReference type="NCBI Taxonomy" id="76588"/>
    <lineage>
        <taxon>Bacteria</taxon>
        <taxon>Pseudomonadati</taxon>
        <taxon>Pseudomonadota</taxon>
        <taxon>Alphaproteobacteria</taxon>
        <taxon>Acetobacterales</taxon>
        <taxon>Acidocellaceae</taxon>
        <taxon>Acidiphilium</taxon>
    </lineage>
</organism>
<gene>
    <name evidence="2" type="ORF">SIL87_03750</name>
</gene>
<dbReference type="Proteomes" id="UP001279553">
    <property type="component" value="Unassembled WGS sequence"/>
</dbReference>